<evidence type="ECO:0000256" key="7">
    <source>
        <dbReference type="ARBA" id="ARBA00022741"/>
    </source>
</evidence>
<organism evidence="15 16">
    <name type="scientific">Lysinibacillus fusiformis</name>
    <dbReference type="NCBI Taxonomy" id="28031"/>
    <lineage>
        <taxon>Bacteria</taxon>
        <taxon>Bacillati</taxon>
        <taxon>Bacillota</taxon>
        <taxon>Bacilli</taxon>
        <taxon>Bacillales</taxon>
        <taxon>Bacillaceae</taxon>
        <taxon>Lysinibacillus</taxon>
    </lineage>
</organism>
<evidence type="ECO:0000256" key="9">
    <source>
        <dbReference type="ARBA" id="ARBA00022840"/>
    </source>
</evidence>
<comment type="subcellular location">
    <subcellularLocation>
        <location evidence="2">Cell membrane</location>
        <topology evidence="2">Multi-pass membrane protein</topology>
    </subcellularLocation>
</comment>
<comment type="caution">
    <text evidence="15">The sequence shown here is derived from an EMBL/GenBank/DDBJ whole genome shotgun (WGS) entry which is preliminary data.</text>
</comment>
<dbReference type="SUPFAM" id="SSF55874">
    <property type="entry name" value="ATPase domain of HSP90 chaperone/DNA topoisomerase II/histidine kinase"/>
    <property type="match status" value="1"/>
</dbReference>
<evidence type="ECO:0000256" key="1">
    <source>
        <dbReference type="ARBA" id="ARBA00000085"/>
    </source>
</evidence>
<dbReference type="CDD" id="cd06225">
    <property type="entry name" value="HAMP"/>
    <property type="match status" value="1"/>
</dbReference>
<dbReference type="Gene3D" id="6.10.340.10">
    <property type="match status" value="1"/>
</dbReference>
<dbReference type="GO" id="GO:0005886">
    <property type="term" value="C:plasma membrane"/>
    <property type="evidence" value="ECO:0007669"/>
    <property type="project" value="UniProtKB-SubCell"/>
</dbReference>
<dbReference type="SMART" id="SM00388">
    <property type="entry name" value="HisKA"/>
    <property type="match status" value="1"/>
</dbReference>
<evidence type="ECO:0000256" key="4">
    <source>
        <dbReference type="ARBA" id="ARBA00022475"/>
    </source>
</evidence>
<keyword evidence="11 12" id="KW-0472">Membrane</keyword>
<keyword evidence="5" id="KW-0597">Phosphoprotein</keyword>
<dbReference type="EC" id="2.7.13.3" evidence="3"/>
<protein>
    <recommendedName>
        <fullName evidence="3">histidine kinase</fullName>
        <ecNumber evidence="3">2.7.13.3</ecNumber>
    </recommendedName>
</protein>
<dbReference type="InterPro" id="IPR003594">
    <property type="entry name" value="HATPase_dom"/>
</dbReference>
<proteinExistence type="predicted"/>
<evidence type="ECO:0000313" key="15">
    <source>
        <dbReference type="EMBL" id="SEQ00234.1"/>
    </source>
</evidence>
<dbReference type="InterPro" id="IPR005467">
    <property type="entry name" value="His_kinase_dom"/>
</dbReference>
<evidence type="ECO:0000256" key="2">
    <source>
        <dbReference type="ARBA" id="ARBA00004651"/>
    </source>
</evidence>
<dbReference type="Pfam" id="PF02518">
    <property type="entry name" value="HATPase_c"/>
    <property type="match status" value="1"/>
</dbReference>
<keyword evidence="12" id="KW-1133">Transmembrane helix</keyword>
<dbReference type="InterPro" id="IPR036097">
    <property type="entry name" value="HisK_dim/P_sf"/>
</dbReference>
<evidence type="ECO:0000256" key="5">
    <source>
        <dbReference type="ARBA" id="ARBA00022553"/>
    </source>
</evidence>
<dbReference type="Gene3D" id="1.10.287.130">
    <property type="match status" value="1"/>
</dbReference>
<dbReference type="InterPro" id="IPR050351">
    <property type="entry name" value="BphY/WalK/GraS-like"/>
</dbReference>
<dbReference type="SUPFAM" id="SSF158472">
    <property type="entry name" value="HAMP domain-like"/>
    <property type="match status" value="1"/>
</dbReference>
<dbReference type="GO" id="GO:0005524">
    <property type="term" value="F:ATP binding"/>
    <property type="evidence" value="ECO:0007669"/>
    <property type="project" value="UniProtKB-KW"/>
</dbReference>
<feature type="transmembrane region" description="Helical" evidence="12">
    <location>
        <begin position="166"/>
        <end position="186"/>
    </location>
</feature>
<accession>A0A1H9CGF5</accession>
<evidence type="ECO:0000256" key="12">
    <source>
        <dbReference type="SAM" id="Phobius"/>
    </source>
</evidence>
<name>A0A1H9CGF5_9BACI</name>
<evidence type="ECO:0000256" key="8">
    <source>
        <dbReference type="ARBA" id="ARBA00022777"/>
    </source>
</evidence>
<evidence type="ECO:0000313" key="16">
    <source>
        <dbReference type="Proteomes" id="UP000199410"/>
    </source>
</evidence>
<evidence type="ECO:0000256" key="10">
    <source>
        <dbReference type="ARBA" id="ARBA00023012"/>
    </source>
</evidence>
<dbReference type="Gene3D" id="3.30.565.10">
    <property type="entry name" value="Histidine kinase-like ATPase, C-terminal domain"/>
    <property type="match status" value="1"/>
</dbReference>
<dbReference type="InterPro" id="IPR004358">
    <property type="entry name" value="Sig_transdc_His_kin-like_C"/>
</dbReference>
<dbReference type="GO" id="GO:0000155">
    <property type="term" value="F:phosphorelay sensor kinase activity"/>
    <property type="evidence" value="ECO:0007669"/>
    <property type="project" value="InterPro"/>
</dbReference>
<reference evidence="15 16" key="1">
    <citation type="submission" date="2016-10" db="EMBL/GenBank/DDBJ databases">
        <authorList>
            <person name="Varghese N."/>
            <person name="Submissions S."/>
        </authorList>
    </citation>
    <scope>NUCLEOTIDE SEQUENCE [LARGE SCALE GENOMIC DNA]</scope>
    <source>
        <strain evidence="15 16">TC-13</strain>
    </source>
</reference>
<comment type="catalytic activity">
    <reaction evidence="1">
        <text>ATP + protein L-histidine = ADP + protein N-phospho-L-histidine.</text>
        <dbReference type="EC" id="2.7.13.3"/>
    </reaction>
</comment>
<keyword evidence="6" id="KW-0808">Transferase</keyword>
<dbReference type="FunFam" id="3.30.565.10:FF:000006">
    <property type="entry name" value="Sensor histidine kinase WalK"/>
    <property type="match status" value="1"/>
</dbReference>
<gene>
    <name evidence="15" type="ORF">SAMN02787113_00848</name>
</gene>
<feature type="domain" description="Histidine kinase" evidence="13">
    <location>
        <begin position="260"/>
        <end position="480"/>
    </location>
</feature>
<dbReference type="EMBL" id="FOEL01000003">
    <property type="protein sequence ID" value="SEQ00234.1"/>
    <property type="molecule type" value="Genomic_DNA"/>
</dbReference>
<dbReference type="InterPro" id="IPR003661">
    <property type="entry name" value="HisK_dim/P_dom"/>
</dbReference>
<dbReference type="Pfam" id="PF00512">
    <property type="entry name" value="HisKA"/>
    <property type="match status" value="1"/>
</dbReference>
<evidence type="ECO:0000259" key="13">
    <source>
        <dbReference type="PROSITE" id="PS50109"/>
    </source>
</evidence>
<dbReference type="PROSITE" id="PS50109">
    <property type="entry name" value="HIS_KIN"/>
    <property type="match status" value="1"/>
</dbReference>
<evidence type="ECO:0000259" key="14">
    <source>
        <dbReference type="PROSITE" id="PS50885"/>
    </source>
</evidence>
<dbReference type="Pfam" id="PF00672">
    <property type="entry name" value="HAMP"/>
    <property type="match status" value="1"/>
</dbReference>
<evidence type="ECO:0000256" key="6">
    <source>
        <dbReference type="ARBA" id="ARBA00022679"/>
    </source>
</evidence>
<dbReference type="PRINTS" id="PR00344">
    <property type="entry name" value="BCTRLSENSOR"/>
</dbReference>
<dbReference type="CDD" id="cd00082">
    <property type="entry name" value="HisKA"/>
    <property type="match status" value="1"/>
</dbReference>
<feature type="domain" description="HAMP" evidence="14">
    <location>
        <begin position="193"/>
        <end position="245"/>
    </location>
</feature>
<dbReference type="InterPro" id="IPR003660">
    <property type="entry name" value="HAMP_dom"/>
</dbReference>
<dbReference type="GO" id="GO:0000156">
    <property type="term" value="F:phosphorelay response regulator activity"/>
    <property type="evidence" value="ECO:0007669"/>
    <property type="project" value="TreeGrafter"/>
</dbReference>
<keyword evidence="8" id="KW-0418">Kinase</keyword>
<dbReference type="SUPFAM" id="SSF47384">
    <property type="entry name" value="Homodimeric domain of signal transducing histidine kinase"/>
    <property type="match status" value="1"/>
</dbReference>
<keyword evidence="7" id="KW-0547">Nucleotide-binding</keyword>
<keyword evidence="12" id="KW-0812">Transmembrane</keyword>
<dbReference type="Proteomes" id="UP000199410">
    <property type="component" value="Unassembled WGS sequence"/>
</dbReference>
<dbReference type="CDD" id="cd00075">
    <property type="entry name" value="HATPase"/>
    <property type="match status" value="1"/>
</dbReference>
<dbReference type="InterPro" id="IPR036890">
    <property type="entry name" value="HATPase_C_sf"/>
</dbReference>
<evidence type="ECO:0000256" key="11">
    <source>
        <dbReference type="ARBA" id="ARBA00023136"/>
    </source>
</evidence>
<dbReference type="RefSeq" id="WP_089985446.1">
    <property type="nucleotide sequence ID" value="NZ_CP167119.1"/>
</dbReference>
<dbReference type="AlphaFoldDB" id="A0A1H9CGF5"/>
<evidence type="ECO:0000256" key="3">
    <source>
        <dbReference type="ARBA" id="ARBA00012438"/>
    </source>
</evidence>
<keyword evidence="4" id="KW-1003">Cell membrane</keyword>
<dbReference type="PANTHER" id="PTHR42878:SF7">
    <property type="entry name" value="SENSOR HISTIDINE KINASE GLRK"/>
    <property type="match status" value="1"/>
</dbReference>
<dbReference type="SMART" id="SM00387">
    <property type="entry name" value="HATPase_c"/>
    <property type="match status" value="1"/>
</dbReference>
<dbReference type="GO" id="GO:0007234">
    <property type="term" value="P:osmosensory signaling via phosphorelay pathway"/>
    <property type="evidence" value="ECO:0007669"/>
    <property type="project" value="TreeGrafter"/>
</dbReference>
<dbReference type="PROSITE" id="PS50885">
    <property type="entry name" value="HAMP"/>
    <property type="match status" value="1"/>
</dbReference>
<sequence>MYLKKWINKWIWTLIICVGLLFIGTLILFFATNKSQEVSEDQYVINQIRLSVNQLLLYIEDHLSILERDSEIRSMLQQMSDDQEIDMTVLHLDGKVIFHTKENDLTSTIQIKNDIHYDLFTSQQEPGKINIAFPIVNDESHEQIGNAIFTLNKDSLFPSKQPNSNYLFLVVMMGALSFFIICFALYMNRKVQKDILTPLHELKKNTEEIVKGNYEQMSSYPKLDELGELYAVFDQMRLEIKQLVIQRNEQEQHQKKLISNISHDVKTPLTTIKAYLDAISEGVCRDEDSLMSYIHIMQINTEKMSRLIDDLFIHTLKELGHIPIHLKEQYSRDVLTNILQPIHYYVQTTNIHFIKPAMIPNVLIQVDEGRLEQVISNLVTNALKHTSNGDTITITTYIEDQTLYIQVIDNGNGMLPEDMPFIFERYFRGHQAERESAIKNEGAGLGLSICQHIMEEHYGSISFHSKHKEGTTFTLTLPIS</sequence>
<dbReference type="GO" id="GO:0030295">
    <property type="term" value="F:protein kinase activator activity"/>
    <property type="evidence" value="ECO:0007669"/>
    <property type="project" value="TreeGrafter"/>
</dbReference>
<keyword evidence="10" id="KW-0902">Two-component regulatory system</keyword>
<dbReference type="PANTHER" id="PTHR42878">
    <property type="entry name" value="TWO-COMPONENT HISTIDINE KINASE"/>
    <property type="match status" value="1"/>
</dbReference>
<feature type="transmembrane region" description="Helical" evidence="12">
    <location>
        <begin position="12"/>
        <end position="31"/>
    </location>
</feature>
<keyword evidence="9" id="KW-0067">ATP-binding</keyword>